<feature type="domain" description="Histone deacetylase" evidence="6">
    <location>
        <begin position="27"/>
        <end position="318"/>
    </location>
</feature>
<dbReference type="InterPro" id="IPR037138">
    <property type="entry name" value="His_deacetylse_dom_sf"/>
</dbReference>
<evidence type="ECO:0000256" key="3">
    <source>
        <dbReference type="ARBA" id="ARBA00022723"/>
    </source>
</evidence>
<name>A0A182C828_9BACT</name>
<gene>
    <name evidence="7" type="ORF">AT15_03555</name>
</gene>
<dbReference type="AlphaFoldDB" id="A0A182C828"/>
<comment type="caution">
    <text evidence="7">The sequence shown here is derived from an EMBL/GenBank/DDBJ whole genome shotgun (WGS) entry which is preliminary data.</text>
</comment>
<evidence type="ECO:0000313" key="7">
    <source>
        <dbReference type="EMBL" id="OAA31913.1"/>
    </source>
</evidence>
<dbReference type="PANTHER" id="PTHR10625:SF17">
    <property type="entry name" value="HISTONE DEACETYLASE 8"/>
    <property type="match status" value="1"/>
</dbReference>
<dbReference type="InterPro" id="IPR023696">
    <property type="entry name" value="Ureohydrolase_dom_sf"/>
</dbReference>
<keyword evidence="8" id="KW-1185">Reference proteome</keyword>
<keyword evidence="5" id="KW-0862">Zinc</keyword>
<dbReference type="InterPro" id="IPR000286">
    <property type="entry name" value="HDACs"/>
</dbReference>
<dbReference type="EMBL" id="JFHK01000002">
    <property type="protein sequence ID" value="OAA31913.1"/>
    <property type="molecule type" value="Genomic_DNA"/>
</dbReference>
<evidence type="ECO:0000256" key="1">
    <source>
        <dbReference type="ARBA" id="ARBA00001947"/>
    </source>
</evidence>
<protein>
    <submittedName>
        <fullName evidence="7">Histone deacetylase</fullName>
    </submittedName>
</protein>
<keyword evidence="3" id="KW-0479">Metal-binding</keyword>
<proteinExistence type="inferred from homology"/>
<dbReference type="GO" id="GO:0004407">
    <property type="term" value="F:histone deacetylase activity"/>
    <property type="evidence" value="ECO:0007669"/>
    <property type="project" value="TreeGrafter"/>
</dbReference>
<dbReference type="GO" id="GO:0046872">
    <property type="term" value="F:metal ion binding"/>
    <property type="evidence" value="ECO:0007669"/>
    <property type="project" value="UniProtKB-KW"/>
</dbReference>
<dbReference type="SUPFAM" id="SSF52768">
    <property type="entry name" value="Arginase/deacetylase"/>
    <property type="match status" value="1"/>
</dbReference>
<reference evidence="7 8" key="1">
    <citation type="submission" date="2014-02" db="EMBL/GenBank/DDBJ databases">
        <title>Kosmotoga genome sequencing.</title>
        <authorList>
            <person name="Pollo S.M."/>
            <person name="Charchuk R."/>
            <person name="Nesbo C.L."/>
        </authorList>
    </citation>
    <scope>NUCLEOTIDE SEQUENCE [LARGE SCALE GENOMIC DNA]</scope>
    <source>
        <strain evidence="7 8">S304</strain>
    </source>
</reference>
<dbReference type="PATRIC" id="fig|1453497.3.peg.702"/>
<dbReference type="GO" id="GO:0016787">
    <property type="term" value="F:hydrolase activity"/>
    <property type="evidence" value="ECO:0007669"/>
    <property type="project" value="UniProtKB-KW"/>
</dbReference>
<dbReference type="Gene3D" id="3.40.800.20">
    <property type="entry name" value="Histone deacetylase domain"/>
    <property type="match status" value="1"/>
</dbReference>
<dbReference type="Proteomes" id="UP000077339">
    <property type="component" value="Unassembled WGS sequence"/>
</dbReference>
<accession>A0A182C828</accession>
<evidence type="ECO:0000256" key="2">
    <source>
        <dbReference type="ARBA" id="ARBA00005947"/>
    </source>
</evidence>
<comment type="similarity">
    <text evidence="2">Belongs to the histone deacetylase family.</text>
</comment>
<evidence type="ECO:0000259" key="6">
    <source>
        <dbReference type="Pfam" id="PF00850"/>
    </source>
</evidence>
<dbReference type="Pfam" id="PF00850">
    <property type="entry name" value="Hist_deacetyl"/>
    <property type="match status" value="1"/>
</dbReference>
<evidence type="ECO:0000256" key="5">
    <source>
        <dbReference type="ARBA" id="ARBA00022833"/>
    </source>
</evidence>
<dbReference type="PRINTS" id="PR01270">
    <property type="entry name" value="HDASUPER"/>
</dbReference>
<organism evidence="7 8">
    <name type="scientific">Kosmotoga arenicorallina S304</name>
    <dbReference type="NCBI Taxonomy" id="1453497"/>
    <lineage>
        <taxon>Bacteria</taxon>
        <taxon>Thermotogati</taxon>
        <taxon>Thermotogota</taxon>
        <taxon>Thermotogae</taxon>
        <taxon>Kosmotogales</taxon>
        <taxon>Kosmotogaceae</taxon>
        <taxon>Kosmotoga</taxon>
    </lineage>
</organism>
<sequence length="322" mass="36522">MKIFYDRRHLLHSPQKEIDNGEWVENPEKPLRIEAIRERMESLFGYAIQESKYHFDSYIYLVHEPEYVDWLKRKSGEIEAGKEYFPEVFGYDKVFDTGTPITRNSYNISLTAVATTLSAADSILDGENVAYALCRPPGHHATRSLAGGYCYFNNAAIAARYYQKYTQGYVAILDLDFHHGNGTQEIFYTDSTVLYVSIHGSPEKYYPWISGHSWEIGEDEGLGYNFNFPLDGDITGSDYLRTLEKALVEVETFDPDLLIVSLGFDTHTEDPMGYFSLVDSDFFMIGKQLSGLDLPLLIVQEGGYNADANGRAAVNFFSGMLK</sequence>
<dbReference type="PANTHER" id="PTHR10625">
    <property type="entry name" value="HISTONE DEACETYLASE HDAC1-RELATED"/>
    <property type="match status" value="1"/>
</dbReference>
<comment type="cofactor">
    <cofactor evidence="1">
        <name>Zn(2+)</name>
        <dbReference type="ChEBI" id="CHEBI:29105"/>
    </cofactor>
</comment>
<dbReference type="STRING" id="1453497.AT15_03555"/>
<dbReference type="InterPro" id="IPR023801">
    <property type="entry name" value="His_deacetylse_dom"/>
</dbReference>
<dbReference type="OrthoDB" id="9808367at2"/>
<dbReference type="CDD" id="cd10001">
    <property type="entry name" value="HDAC_classII_APAH"/>
    <property type="match status" value="1"/>
</dbReference>
<evidence type="ECO:0000313" key="8">
    <source>
        <dbReference type="Proteomes" id="UP000077339"/>
    </source>
</evidence>
<dbReference type="RefSeq" id="WP_068345611.1">
    <property type="nucleotide sequence ID" value="NZ_JFHK01000002.1"/>
</dbReference>
<dbReference type="GO" id="GO:0040029">
    <property type="term" value="P:epigenetic regulation of gene expression"/>
    <property type="evidence" value="ECO:0007669"/>
    <property type="project" value="TreeGrafter"/>
</dbReference>
<evidence type="ECO:0000256" key="4">
    <source>
        <dbReference type="ARBA" id="ARBA00022801"/>
    </source>
</evidence>
<keyword evidence="4" id="KW-0378">Hydrolase</keyword>